<evidence type="ECO:0000256" key="2">
    <source>
        <dbReference type="SAM" id="Phobius"/>
    </source>
</evidence>
<gene>
    <name evidence="3" type="ORF">PR048_011585</name>
</gene>
<keyword evidence="2" id="KW-1133">Transmembrane helix</keyword>
<evidence type="ECO:0000313" key="4">
    <source>
        <dbReference type="Proteomes" id="UP001159363"/>
    </source>
</evidence>
<comment type="caution">
    <text evidence="3">The sequence shown here is derived from an EMBL/GenBank/DDBJ whole genome shotgun (WGS) entry which is preliminary data.</text>
</comment>
<dbReference type="EMBL" id="JARBHB010000004">
    <property type="protein sequence ID" value="KAJ8885388.1"/>
    <property type="molecule type" value="Genomic_DNA"/>
</dbReference>
<accession>A0ABQ9HM16</accession>
<evidence type="ECO:0000313" key="3">
    <source>
        <dbReference type="EMBL" id="KAJ8885388.1"/>
    </source>
</evidence>
<feature type="transmembrane region" description="Helical" evidence="2">
    <location>
        <begin position="564"/>
        <end position="582"/>
    </location>
</feature>
<proteinExistence type="predicted"/>
<keyword evidence="4" id="KW-1185">Reference proteome</keyword>
<name>A0ABQ9HM16_9NEOP</name>
<sequence>MFVAGPDASETSASGRPLNKDHKRGVPAVLTFACGYRFLPARTACFGRTPPRHVSSDCPGRRDVTGGGGIGVGARCVLPDQLNCESGPRKVTPFSPFLLLFISPSFSGIRQSIQLRVSCVVVTIRCGAVSTNSRRHTDSSVWQLLVRFEKEHTDGTHDMLKRVSRTRYQQIAAGSPPLDPGVHVLAQTASGIEFPVLAAVLPFSTDTLALESFTPPRQQTCFGGVVSPALTLQAPHLALKSPHLALQTPHLAPKAPHLALQAPHLVLQSPHLALQVLHMALQALQLALKSPHLALQTPHLAPKAPHLALQAPHLVLQSPHLALQVPHMALQALQSETKCTAVRDRRIRRRAVTDCSTTYTEILQLVRPALHLLLSTRTILPRLNEGGLQAYHIVYSRAIFCNFGAEYPMVTRSKITLVLITNIIPRVALEDVYTFPWPTRSHDLSSAEHVWDMMVRRLHIANHLPDHWLRRNDMAKETGENRENSPTSGIVRHDSQLKKSGVNRPGIGPGSPLWEASVCPHKNTLAVGPLSPFSGTSTLGFHAAKYLGFILACCSTLLSLSHQISLLLFFLLLLSLLGSHLIQPSHTRAQRERLATLEPRNLICHLSPILEELLNYIAAEEVGNTAAAGKVACVQEETPFSLLPENIPFANVSSPPPPSPALASSRDPARQLSSLSRRIFFVREQRIPDSEPELAGRHVVTSPIRHLKFIVLGFFCLLRTTCRRKLVGEMREKVKETIIFYTANTFTIVININGVFMIVFTSCFITNPKYPFLCRSPVFSISM</sequence>
<feature type="transmembrane region" description="Helical" evidence="2">
    <location>
        <begin position="738"/>
        <end position="760"/>
    </location>
</feature>
<evidence type="ECO:0000256" key="1">
    <source>
        <dbReference type="SAM" id="MobiDB-lite"/>
    </source>
</evidence>
<organism evidence="3 4">
    <name type="scientific">Dryococelus australis</name>
    <dbReference type="NCBI Taxonomy" id="614101"/>
    <lineage>
        <taxon>Eukaryota</taxon>
        <taxon>Metazoa</taxon>
        <taxon>Ecdysozoa</taxon>
        <taxon>Arthropoda</taxon>
        <taxon>Hexapoda</taxon>
        <taxon>Insecta</taxon>
        <taxon>Pterygota</taxon>
        <taxon>Neoptera</taxon>
        <taxon>Polyneoptera</taxon>
        <taxon>Phasmatodea</taxon>
        <taxon>Verophasmatodea</taxon>
        <taxon>Anareolatae</taxon>
        <taxon>Phasmatidae</taxon>
        <taxon>Eurycanthinae</taxon>
        <taxon>Dryococelus</taxon>
    </lineage>
</organism>
<feature type="region of interest" description="Disordered" evidence="1">
    <location>
        <begin position="1"/>
        <end position="20"/>
    </location>
</feature>
<keyword evidence="2" id="KW-0472">Membrane</keyword>
<reference evidence="3 4" key="1">
    <citation type="submission" date="2023-02" db="EMBL/GenBank/DDBJ databases">
        <title>LHISI_Scaffold_Assembly.</title>
        <authorList>
            <person name="Stuart O.P."/>
            <person name="Cleave R."/>
            <person name="Magrath M.J.L."/>
            <person name="Mikheyev A.S."/>
        </authorList>
    </citation>
    <scope>NUCLEOTIDE SEQUENCE [LARGE SCALE GENOMIC DNA]</scope>
    <source>
        <strain evidence="3">Daus_M_001</strain>
        <tissue evidence="3">Leg muscle</tissue>
    </source>
</reference>
<protein>
    <submittedName>
        <fullName evidence="3">Uncharacterized protein</fullName>
    </submittedName>
</protein>
<keyword evidence="2" id="KW-0812">Transmembrane</keyword>
<dbReference type="Proteomes" id="UP001159363">
    <property type="component" value="Chromosome X"/>
</dbReference>